<organism evidence="1 2">
    <name type="scientific">Kribbella deserti</name>
    <dbReference type="NCBI Taxonomy" id="1926257"/>
    <lineage>
        <taxon>Bacteria</taxon>
        <taxon>Bacillati</taxon>
        <taxon>Actinomycetota</taxon>
        <taxon>Actinomycetes</taxon>
        <taxon>Propionibacteriales</taxon>
        <taxon>Kribbellaceae</taxon>
        <taxon>Kribbella</taxon>
    </lineage>
</organism>
<sequence length="135" mass="14658">MTTAYIEALDSDHVSIDATPTSTRWDGRQVAVLDSSSCPLDRAATVRVIESLTSAVMAHDAAVKAREDAKFRRGDKVRPRGSYTARYVVIRDEDATGRVDLISLSTGQITEGVAVSRYVIHQRAPRPAVNASAPF</sequence>
<name>A0ABV6QJK5_9ACTN</name>
<reference evidence="1 2" key="1">
    <citation type="submission" date="2024-09" db="EMBL/GenBank/DDBJ databases">
        <authorList>
            <person name="Sun Q."/>
            <person name="Mori K."/>
        </authorList>
    </citation>
    <scope>NUCLEOTIDE SEQUENCE [LARGE SCALE GENOMIC DNA]</scope>
    <source>
        <strain evidence="1 2">CGMCC 1.15906</strain>
    </source>
</reference>
<dbReference type="RefSeq" id="WP_380044497.1">
    <property type="nucleotide sequence ID" value="NZ_JBHLTC010000006.1"/>
</dbReference>
<evidence type="ECO:0000313" key="2">
    <source>
        <dbReference type="Proteomes" id="UP001589890"/>
    </source>
</evidence>
<proteinExistence type="predicted"/>
<comment type="caution">
    <text evidence="1">The sequence shown here is derived from an EMBL/GenBank/DDBJ whole genome shotgun (WGS) entry which is preliminary data.</text>
</comment>
<evidence type="ECO:0000313" key="1">
    <source>
        <dbReference type="EMBL" id="MFC0623797.1"/>
    </source>
</evidence>
<gene>
    <name evidence="1" type="ORF">ACFFGN_06970</name>
</gene>
<protein>
    <submittedName>
        <fullName evidence="1">Uncharacterized protein</fullName>
    </submittedName>
</protein>
<keyword evidence="2" id="KW-1185">Reference proteome</keyword>
<dbReference type="Proteomes" id="UP001589890">
    <property type="component" value="Unassembled WGS sequence"/>
</dbReference>
<dbReference type="EMBL" id="JBHLTC010000006">
    <property type="protein sequence ID" value="MFC0623797.1"/>
    <property type="molecule type" value="Genomic_DNA"/>
</dbReference>
<accession>A0ABV6QJK5</accession>